<name>A0A2M8Q650_9CHLR</name>
<organism evidence="1 2">
    <name type="scientific">Candidatus Thermofonsia Clade 3 bacterium</name>
    <dbReference type="NCBI Taxonomy" id="2364212"/>
    <lineage>
        <taxon>Bacteria</taxon>
        <taxon>Bacillati</taxon>
        <taxon>Chloroflexota</taxon>
        <taxon>Candidatus Thermofontia</taxon>
        <taxon>Candidatus Thermofonsia Clade 3</taxon>
    </lineage>
</organism>
<accession>A0A2M8Q650</accession>
<reference evidence="1 2" key="1">
    <citation type="submission" date="2017-11" db="EMBL/GenBank/DDBJ databases">
        <title>Evolution of Phototrophy in the Chloroflexi Phylum Driven by Horizontal Gene Transfer.</title>
        <authorList>
            <person name="Ward L.M."/>
            <person name="Hemp J."/>
            <person name="Shih P.M."/>
            <person name="Mcglynn S.E."/>
            <person name="Fischer W."/>
        </authorList>
    </citation>
    <scope>NUCLEOTIDE SEQUENCE [LARGE SCALE GENOMIC DNA]</scope>
    <source>
        <strain evidence="1">JP3_7</strain>
    </source>
</reference>
<feature type="non-terminal residue" evidence="1">
    <location>
        <position position="101"/>
    </location>
</feature>
<dbReference type="Proteomes" id="UP000230790">
    <property type="component" value="Unassembled WGS sequence"/>
</dbReference>
<comment type="caution">
    <text evidence="1">The sequence shown here is derived from an EMBL/GenBank/DDBJ whole genome shotgun (WGS) entry which is preliminary data.</text>
</comment>
<evidence type="ECO:0000313" key="1">
    <source>
        <dbReference type="EMBL" id="PJF45270.1"/>
    </source>
</evidence>
<protein>
    <submittedName>
        <fullName evidence="1">Uncharacterized protein</fullName>
    </submittedName>
</protein>
<dbReference type="EMBL" id="PGTN01001268">
    <property type="protein sequence ID" value="PJF45270.1"/>
    <property type="molecule type" value="Genomic_DNA"/>
</dbReference>
<evidence type="ECO:0000313" key="2">
    <source>
        <dbReference type="Proteomes" id="UP000230790"/>
    </source>
</evidence>
<feature type="non-terminal residue" evidence="1">
    <location>
        <position position="1"/>
    </location>
</feature>
<dbReference type="AlphaFoldDB" id="A0A2M8Q650"/>
<proteinExistence type="predicted"/>
<sequence>MLVSAAKKNKLGQQFKAGLICDGNWPLLYEGPKDIGALMRDPAFRDSRMVVVSRARVTRTRPIFHQWRLGFTLHFLPDLLNESQVRDAVVAAGRLVGLGEY</sequence>
<gene>
    <name evidence="1" type="ORF">CUN48_19750</name>
</gene>